<name>A0A550BVN3_9AGAR</name>
<accession>A0A550BVN3</accession>
<evidence type="ECO:0000313" key="1">
    <source>
        <dbReference type="EMBL" id="TRM56605.1"/>
    </source>
</evidence>
<comment type="caution">
    <text evidence="1">The sequence shown here is derived from an EMBL/GenBank/DDBJ whole genome shotgun (WGS) entry which is preliminary data.</text>
</comment>
<dbReference type="AlphaFoldDB" id="A0A550BVN3"/>
<dbReference type="EMBL" id="VDMD01000065">
    <property type="protein sequence ID" value="TRM56605.1"/>
    <property type="molecule type" value="Genomic_DNA"/>
</dbReference>
<dbReference type="Proteomes" id="UP000320762">
    <property type="component" value="Unassembled WGS sequence"/>
</dbReference>
<protein>
    <submittedName>
        <fullName evidence="1">Uncharacterized protein</fullName>
    </submittedName>
</protein>
<gene>
    <name evidence="1" type="ORF">BD626DRAFT_245815</name>
</gene>
<sequence length="171" mass="19521">MPPNRRLLELFESALPDDLGYLTDFRRRSLCSQQPVIRRSTFYETLIRLICFLRVPRVPLIPILSATLRTHCSSRILLSRVFSAGHCCLRQLIAARGRPYRYASSRLSFQIGRTMTIVYGGTCHRAYGGAFQLAYGEAVFSRMGRLSVSHMTRLSMARMAKPVTSRMERSV</sequence>
<organism evidence="1 2">
    <name type="scientific">Schizophyllum amplum</name>
    <dbReference type="NCBI Taxonomy" id="97359"/>
    <lineage>
        <taxon>Eukaryota</taxon>
        <taxon>Fungi</taxon>
        <taxon>Dikarya</taxon>
        <taxon>Basidiomycota</taxon>
        <taxon>Agaricomycotina</taxon>
        <taxon>Agaricomycetes</taxon>
        <taxon>Agaricomycetidae</taxon>
        <taxon>Agaricales</taxon>
        <taxon>Schizophyllaceae</taxon>
        <taxon>Schizophyllum</taxon>
    </lineage>
</organism>
<reference evidence="1 2" key="1">
    <citation type="journal article" date="2019" name="New Phytol.">
        <title>Comparative genomics reveals unique wood-decay strategies and fruiting body development in the Schizophyllaceae.</title>
        <authorList>
            <person name="Almasi E."/>
            <person name="Sahu N."/>
            <person name="Krizsan K."/>
            <person name="Balint B."/>
            <person name="Kovacs G.M."/>
            <person name="Kiss B."/>
            <person name="Cseklye J."/>
            <person name="Drula E."/>
            <person name="Henrissat B."/>
            <person name="Nagy I."/>
            <person name="Chovatia M."/>
            <person name="Adam C."/>
            <person name="LaButti K."/>
            <person name="Lipzen A."/>
            <person name="Riley R."/>
            <person name="Grigoriev I.V."/>
            <person name="Nagy L.G."/>
        </authorList>
    </citation>
    <scope>NUCLEOTIDE SEQUENCE [LARGE SCALE GENOMIC DNA]</scope>
    <source>
        <strain evidence="1 2">NL-1724</strain>
    </source>
</reference>
<evidence type="ECO:0000313" key="2">
    <source>
        <dbReference type="Proteomes" id="UP000320762"/>
    </source>
</evidence>
<proteinExistence type="predicted"/>
<keyword evidence="2" id="KW-1185">Reference proteome</keyword>